<accession>A0A1Y2AMG0</accession>
<evidence type="ECO:0008006" key="4">
    <source>
        <dbReference type="Google" id="ProtNLM"/>
    </source>
</evidence>
<comment type="caution">
    <text evidence="2">The sequence shown here is derived from an EMBL/GenBank/DDBJ whole genome shotgun (WGS) entry which is preliminary data.</text>
</comment>
<reference evidence="2 3" key="1">
    <citation type="submission" date="2016-07" db="EMBL/GenBank/DDBJ databases">
        <title>Pervasive Adenine N6-methylation of Active Genes in Fungi.</title>
        <authorList>
            <consortium name="DOE Joint Genome Institute"/>
            <person name="Mondo S.J."/>
            <person name="Dannebaum R.O."/>
            <person name="Kuo R.C."/>
            <person name="Labutti K."/>
            <person name="Haridas S."/>
            <person name="Kuo A."/>
            <person name="Salamov A."/>
            <person name="Ahrendt S.R."/>
            <person name="Lipzen A."/>
            <person name="Sullivan W."/>
            <person name="Andreopoulos W.B."/>
            <person name="Clum A."/>
            <person name="Lindquist E."/>
            <person name="Daum C."/>
            <person name="Ramamoorthy G.K."/>
            <person name="Gryganskyi A."/>
            <person name="Culley D."/>
            <person name="Magnuson J.K."/>
            <person name="James T.Y."/>
            <person name="O'Malley M.A."/>
            <person name="Stajich J.E."/>
            <person name="Spatafora J.W."/>
            <person name="Visel A."/>
            <person name="Grigoriev I.V."/>
        </authorList>
    </citation>
    <scope>NUCLEOTIDE SEQUENCE [LARGE SCALE GENOMIC DNA]</scope>
    <source>
        <strain evidence="2 3">JEL800</strain>
    </source>
</reference>
<organism evidence="2 3">
    <name type="scientific">Rhizoclosmatium globosum</name>
    <dbReference type="NCBI Taxonomy" id="329046"/>
    <lineage>
        <taxon>Eukaryota</taxon>
        <taxon>Fungi</taxon>
        <taxon>Fungi incertae sedis</taxon>
        <taxon>Chytridiomycota</taxon>
        <taxon>Chytridiomycota incertae sedis</taxon>
        <taxon>Chytridiomycetes</taxon>
        <taxon>Chytridiales</taxon>
        <taxon>Chytriomycetaceae</taxon>
        <taxon>Rhizoclosmatium</taxon>
    </lineage>
</organism>
<evidence type="ECO:0000313" key="2">
    <source>
        <dbReference type="EMBL" id="ORY23480.1"/>
    </source>
</evidence>
<evidence type="ECO:0000313" key="3">
    <source>
        <dbReference type="Proteomes" id="UP000193642"/>
    </source>
</evidence>
<dbReference type="GO" id="GO:0032153">
    <property type="term" value="C:cell division site"/>
    <property type="evidence" value="ECO:0007669"/>
    <property type="project" value="TreeGrafter"/>
</dbReference>
<dbReference type="PANTHER" id="PTHR43628:SF1">
    <property type="entry name" value="CHITIN SYNTHASE REGULATORY FACTOR 2-RELATED"/>
    <property type="match status" value="1"/>
</dbReference>
<dbReference type="Proteomes" id="UP000193642">
    <property type="component" value="Unassembled WGS sequence"/>
</dbReference>
<dbReference type="InterPro" id="IPR052945">
    <property type="entry name" value="Mitotic_Regulator"/>
</dbReference>
<sequence>MEKRPSSPKTDRRVSLLPMAHKDSTKDSTPSSSLSPSRMLSPASSHYASSFLGPLHATRTTSTFQKHHSIKLPATFSELSDAHYAAIQRALESNDLDIYDLVGRLNSVRDNAIWAAENPQNKNLKHLDHKRADISIIPIASVTVVKKQGLKKLVAAIKRLLDTEHIETLQERAASAVELPTDYLPPPLPPNLAHEDALSIAIHYHETGQLPLSAFYLKKASAVLPDESINPLALYLLALSRRHGWGLVEDKHKAFLELVLCAEKTILMVPALLNQRLCVENDSVSIFSGGMSSLAPKSIFDGMMSHQSSGSLWKSRRVSRVSCVSAFSMFSNISGREIQLDDAMNILPLPLFEIAVSLFQGWGVPKSRPAAMFFYRAAAILGDVDAMYELGYLNLKLGLKAEAAFWLREAVNGGRRLTGETWIFKKKWGGDQP</sequence>
<gene>
    <name evidence="2" type="ORF">BCR33DRAFT_860838</name>
</gene>
<feature type="compositionally biased region" description="Low complexity" evidence="1">
    <location>
        <begin position="27"/>
        <end position="41"/>
    </location>
</feature>
<name>A0A1Y2AMG0_9FUNG</name>
<dbReference type="InterPro" id="IPR011990">
    <property type="entry name" value="TPR-like_helical_dom_sf"/>
</dbReference>
<dbReference type="GO" id="GO:0010972">
    <property type="term" value="P:negative regulation of G2/M transition of mitotic cell cycle"/>
    <property type="evidence" value="ECO:0007669"/>
    <property type="project" value="TreeGrafter"/>
</dbReference>
<dbReference type="SUPFAM" id="SSF81901">
    <property type="entry name" value="HCP-like"/>
    <property type="match status" value="1"/>
</dbReference>
<protein>
    <recommendedName>
        <fullName evidence="4">HCP-like protein</fullName>
    </recommendedName>
</protein>
<dbReference type="OrthoDB" id="2148946at2759"/>
<dbReference type="STRING" id="329046.A0A1Y2AMG0"/>
<dbReference type="EMBL" id="MCGO01000160">
    <property type="protein sequence ID" value="ORY23480.1"/>
    <property type="molecule type" value="Genomic_DNA"/>
</dbReference>
<dbReference type="Gene3D" id="1.25.40.10">
    <property type="entry name" value="Tetratricopeptide repeat domain"/>
    <property type="match status" value="1"/>
</dbReference>
<proteinExistence type="predicted"/>
<dbReference type="PANTHER" id="PTHR43628">
    <property type="entry name" value="ACTIVATOR OF C KINASE PROTEIN 1-RELATED"/>
    <property type="match status" value="1"/>
</dbReference>
<evidence type="ECO:0000256" key="1">
    <source>
        <dbReference type="SAM" id="MobiDB-lite"/>
    </source>
</evidence>
<feature type="region of interest" description="Disordered" evidence="1">
    <location>
        <begin position="1"/>
        <end position="41"/>
    </location>
</feature>
<keyword evidence="3" id="KW-1185">Reference proteome</keyword>
<dbReference type="AlphaFoldDB" id="A0A1Y2AMG0"/>
<feature type="compositionally biased region" description="Basic and acidic residues" evidence="1">
    <location>
        <begin position="1"/>
        <end position="26"/>
    </location>
</feature>